<keyword evidence="21" id="KW-0496">Mitochondrion</keyword>
<keyword evidence="11 31" id="KW-0812">Transmembrane</keyword>
<dbReference type="PROSITE" id="PS50071">
    <property type="entry name" value="HOMEOBOX_2"/>
    <property type="match status" value="1"/>
</dbReference>
<dbReference type="FunFam" id="1.20.5.490:FF:000004">
    <property type="entry name" value="Transcription factor HY5"/>
    <property type="match status" value="1"/>
</dbReference>
<dbReference type="Pfam" id="PF00005">
    <property type="entry name" value="ABC_tran"/>
    <property type="match status" value="2"/>
</dbReference>
<evidence type="ECO:0000259" key="33">
    <source>
        <dbReference type="PROSITE" id="PS50217"/>
    </source>
</evidence>
<evidence type="ECO:0000256" key="25">
    <source>
        <dbReference type="ARBA" id="ARBA00023242"/>
    </source>
</evidence>
<dbReference type="FunFam" id="3.40.50.300:FF:000163">
    <property type="entry name" value="Multidrug resistance-associated protein member 4"/>
    <property type="match status" value="1"/>
</dbReference>
<keyword evidence="17" id="KW-0560">Oxidoreductase</keyword>
<evidence type="ECO:0000313" key="38">
    <source>
        <dbReference type="Proteomes" id="UP000236161"/>
    </source>
</evidence>
<dbReference type="GO" id="GO:0140359">
    <property type="term" value="F:ABC-type transporter activity"/>
    <property type="evidence" value="ECO:0007669"/>
    <property type="project" value="InterPro"/>
</dbReference>
<dbReference type="FunFam" id="2.40.30.10:FF:000032">
    <property type="entry name" value="NADH-cytochrome b5 reductase"/>
    <property type="match status" value="1"/>
</dbReference>
<evidence type="ECO:0000256" key="18">
    <source>
        <dbReference type="ARBA" id="ARBA00023015"/>
    </source>
</evidence>
<dbReference type="PROSITE" id="PS50893">
    <property type="entry name" value="ABC_TRANSPORTER_2"/>
    <property type="match status" value="2"/>
</dbReference>
<evidence type="ECO:0000256" key="5">
    <source>
        <dbReference type="ARBA" id="ARBA00006105"/>
    </source>
</evidence>
<comment type="similarity">
    <text evidence="6">Belongs to the bZIP family.</text>
</comment>
<dbReference type="SUPFAM" id="SSF90123">
    <property type="entry name" value="ABC transporter transmembrane region"/>
    <property type="match status" value="2"/>
</dbReference>
<dbReference type="GO" id="GO:0016887">
    <property type="term" value="F:ATP hydrolysis activity"/>
    <property type="evidence" value="ECO:0007669"/>
    <property type="project" value="InterPro"/>
</dbReference>
<feature type="transmembrane region" description="Helical" evidence="31">
    <location>
        <begin position="1600"/>
        <end position="1626"/>
    </location>
</feature>
<proteinExistence type="inferred from homology"/>
<dbReference type="InterPro" id="IPR044746">
    <property type="entry name" value="ABCC_6TM_D1"/>
</dbReference>
<dbReference type="GO" id="GO:0009585">
    <property type="term" value="P:red, far-red light phototransduction"/>
    <property type="evidence" value="ECO:0007669"/>
    <property type="project" value="UniProtKB-KW"/>
</dbReference>
<evidence type="ECO:0000256" key="23">
    <source>
        <dbReference type="ARBA" id="ARBA00023159"/>
    </source>
</evidence>
<dbReference type="PROSITE" id="PS00036">
    <property type="entry name" value="BZIP_BASIC"/>
    <property type="match status" value="1"/>
</dbReference>
<dbReference type="FunFam" id="3.40.50.80:FF:000009">
    <property type="entry name" value="NADH-cytochrome b5 reductase"/>
    <property type="match status" value="1"/>
</dbReference>
<dbReference type="GO" id="GO:0016020">
    <property type="term" value="C:membrane"/>
    <property type="evidence" value="ECO:0007669"/>
    <property type="project" value="UniProtKB-SubCell"/>
</dbReference>
<feature type="domain" description="FAD-binding FR-type" evidence="36">
    <location>
        <begin position="75"/>
        <end position="188"/>
    </location>
</feature>
<keyword evidence="20 28" id="KW-0238">DNA-binding</keyword>
<dbReference type="SUPFAM" id="SSF57959">
    <property type="entry name" value="Leucine zipper domain"/>
    <property type="match status" value="1"/>
</dbReference>
<dbReference type="GO" id="GO:0003677">
    <property type="term" value="F:DNA binding"/>
    <property type="evidence" value="ECO:0007669"/>
    <property type="project" value="UniProtKB-UniRule"/>
</dbReference>
<feature type="coiled-coil region" evidence="29">
    <location>
        <begin position="722"/>
        <end position="784"/>
    </location>
</feature>
<dbReference type="SUPFAM" id="SSF46689">
    <property type="entry name" value="Homeodomain-like"/>
    <property type="match status" value="1"/>
</dbReference>
<keyword evidence="27" id="KW-0607">Phytochrome signaling pathway</keyword>
<dbReference type="GO" id="GO:0005739">
    <property type="term" value="C:mitochondrion"/>
    <property type="evidence" value="ECO:0007669"/>
    <property type="project" value="UniProtKB-SubCell"/>
</dbReference>
<keyword evidence="29" id="KW-0175">Coiled coil</keyword>
<evidence type="ECO:0000256" key="13">
    <source>
        <dbReference type="ARBA" id="ARBA00022827"/>
    </source>
</evidence>
<dbReference type="Gene3D" id="1.10.10.60">
    <property type="entry name" value="Homeodomain-like"/>
    <property type="match status" value="1"/>
</dbReference>
<evidence type="ECO:0000256" key="2">
    <source>
        <dbReference type="ARBA" id="ARBA00004123"/>
    </source>
</evidence>
<feature type="transmembrane region" description="Helical" evidence="31">
    <location>
        <begin position="1779"/>
        <end position="1803"/>
    </location>
</feature>
<comment type="similarity">
    <text evidence="7">Belongs to the ABC transporter superfamily. ABCC family. Conjugate transporter (TC 3.A.1.208) subfamily.</text>
</comment>
<evidence type="ECO:0000256" key="26">
    <source>
        <dbReference type="ARBA" id="ARBA00070194"/>
    </source>
</evidence>
<dbReference type="SMART" id="SM00338">
    <property type="entry name" value="BRLZ"/>
    <property type="match status" value="1"/>
</dbReference>
<evidence type="ECO:0000259" key="36">
    <source>
        <dbReference type="PROSITE" id="PS51384"/>
    </source>
</evidence>
<dbReference type="InterPro" id="IPR044726">
    <property type="entry name" value="ABCC_6TM_D2"/>
</dbReference>
<dbReference type="Gene3D" id="1.20.1560.10">
    <property type="entry name" value="ABC transporter type 1, transmembrane domain"/>
    <property type="match status" value="2"/>
</dbReference>
<dbReference type="PRINTS" id="PR00406">
    <property type="entry name" value="CYTB5RDTASE"/>
</dbReference>
<keyword evidence="19" id="KW-0520">NAD</keyword>
<evidence type="ECO:0000256" key="3">
    <source>
        <dbReference type="ARBA" id="ARBA00004141"/>
    </source>
</evidence>
<evidence type="ECO:0000256" key="20">
    <source>
        <dbReference type="ARBA" id="ARBA00023125"/>
    </source>
</evidence>
<evidence type="ECO:0000256" key="27">
    <source>
        <dbReference type="ARBA" id="ARBA00084091"/>
    </source>
</evidence>
<keyword evidence="15" id="KW-0832">Ubl conjugation</keyword>
<dbReference type="PROSITE" id="PS50929">
    <property type="entry name" value="ABC_TM1F"/>
    <property type="match status" value="2"/>
</dbReference>
<keyword evidence="38" id="KW-1185">Reference proteome</keyword>
<dbReference type="PANTHER" id="PTHR24223:SF181">
    <property type="entry name" value="ABC TRANSPORTER C FAMILY MEMBER 3"/>
    <property type="match status" value="1"/>
</dbReference>
<dbReference type="InterPro" id="IPR001433">
    <property type="entry name" value="OxRdtase_FAD/NAD-bd"/>
</dbReference>
<feature type="transmembrane region" description="Helical" evidence="31">
    <location>
        <begin position="807"/>
        <end position="824"/>
    </location>
</feature>
<feature type="compositionally biased region" description="Acidic residues" evidence="30">
    <location>
        <begin position="479"/>
        <end position="490"/>
    </location>
</feature>
<evidence type="ECO:0000256" key="29">
    <source>
        <dbReference type="SAM" id="Coils"/>
    </source>
</evidence>
<dbReference type="InterPro" id="IPR017871">
    <property type="entry name" value="ABC_transporter-like_CS"/>
</dbReference>
<keyword evidence="13" id="KW-0274">FAD</keyword>
<protein>
    <recommendedName>
        <fullName evidence="26">Transcription factor HY5</fullName>
        <ecNumber evidence="8">1.6.2.2</ecNumber>
    </recommendedName>
</protein>
<dbReference type="FunFam" id="1.20.1560.10:FF:000003">
    <property type="entry name" value="ABC transporter C family member 10"/>
    <property type="match status" value="1"/>
</dbReference>
<dbReference type="CDD" id="cd03250">
    <property type="entry name" value="ABCC_MRP_domain1"/>
    <property type="match status" value="1"/>
</dbReference>
<evidence type="ECO:0000256" key="9">
    <source>
        <dbReference type="ARBA" id="ARBA00022448"/>
    </source>
</evidence>
<dbReference type="InterPro" id="IPR011527">
    <property type="entry name" value="ABC1_TM_dom"/>
</dbReference>
<dbReference type="Proteomes" id="UP000236161">
    <property type="component" value="Unassembled WGS sequence"/>
</dbReference>
<dbReference type="InterPro" id="IPR017927">
    <property type="entry name" value="FAD-bd_FR_type"/>
</dbReference>
<feature type="transmembrane region" description="Helical" evidence="31">
    <location>
        <begin position="932"/>
        <end position="953"/>
    </location>
</feature>
<evidence type="ECO:0000256" key="16">
    <source>
        <dbReference type="ARBA" id="ARBA00022989"/>
    </source>
</evidence>
<feature type="region of interest" description="Disordered" evidence="30">
    <location>
        <begin position="479"/>
        <end position="509"/>
    </location>
</feature>
<keyword evidence="14" id="KW-0067">ATP-binding</keyword>
<dbReference type="InterPro" id="IPR001356">
    <property type="entry name" value="HD"/>
</dbReference>
<dbReference type="InterPro" id="IPR017938">
    <property type="entry name" value="Riboflavin_synthase-like_b-brl"/>
</dbReference>
<feature type="transmembrane region" description="Helical" evidence="31">
    <location>
        <begin position="1073"/>
        <end position="1093"/>
    </location>
</feature>
<evidence type="ECO:0000256" key="21">
    <source>
        <dbReference type="ARBA" id="ARBA00023128"/>
    </source>
</evidence>
<gene>
    <name evidence="37" type="primary">ABCC3</name>
    <name evidence="37" type="ORF">AXF42_Ash007314</name>
</gene>
<comment type="similarity">
    <text evidence="5">Belongs to the flavoprotein pyridine nucleotide cytochrome reductase family.</text>
</comment>
<dbReference type="GO" id="GO:0003700">
    <property type="term" value="F:DNA-binding transcription factor activity"/>
    <property type="evidence" value="ECO:0007669"/>
    <property type="project" value="InterPro"/>
</dbReference>
<dbReference type="CDD" id="cd00086">
    <property type="entry name" value="homeodomain"/>
    <property type="match status" value="1"/>
</dbReference>
<keyword evidence="24" id="KW-0804">Transcription</keyword>
<evidence type="ECO:0000256" key="31">
    <source>
        <dbReference type="SAM" id="Phobius"/>
    </source>
</evidence>
<evidence type="ECO:0000259" key="34">
    <source>
        <dbReference type="PROSITE" id="PS50893"/>
    </source>
</evidence>
<evidence type="ECO:0000256" key="24">
    <source>
        <dbReference type="ARBA" id="ARBA00023163"/>
    </source>
</evidence>
<feature type="domain" description="BZIP" evidence="33">
    <location>
        <begin position="725"/>
        <end position="788"/>
    </location>
</feature>
<dbReference type="EC" id="1.6.2.2" evidence="8"/>
<evidence type="ECO:0000259" key="35">
    <source>
        <dbReference type="PROSITE" id="PS50929"/>
    </source>
</evidence>
<dbReference type="InterPro" id="IPR003593">
    <property type="entry name" value="AAA+_ATPase"/>
</dbReference>
<dbReference type="GO" id="GO:0090524">
    <property type="term" value="F:cytochrome-b5 reductase activity, acting on NADH"/>
    <property type="evidence" value="ECO:0007669"/>
    <property type="project" value="UniProtKB-EC"/>
</dbReference>
<dbReference type="CDD" id="cd18579">
    <property type="entry name" value="ABC_6TM_ABCC_D1"/>
    <property type="match status" value="1"/>
</dbReference>
<dbReference type="CDD" id="cd06183">
    <property type="entry name" value="cyt_b5_reduct_like"/>
    <property type="match status" value="1"/>
</dbReference>
<evidence type="ECO:0000256" key="12">
    <source>
        <dbReference type="ARBA" id="ARBA00022741"/>
    </source>
</evidence>
<comment type="subcellular location">
    <subcellularLocation>
        <location evidence="3">Membrane</location>
        <topology evidence="3">Multi-pass membrane protein</topology>
    </subcellularLocation>
    <subcellularLocation>
        <location evidence="4">Mitochondrion</location>
    </subcellularLocation>
    <subcellularLocation>
        <location evidence="2 28">Nucleus</location>
    </subcellularLocation>
</comment>
<evidence type="ECO:0000256" key="6">
    <source>
        <dbReference type="ARBA" id="ARBA00007163"/>
    </source>
</evidence>
<dbReference type="CDD" id="cd03244">
    <property type="entry name" value="ABCC_MRP_domain2"/>
    <property type="match status" value="1"/>
</dbReference>
<dbReference type="InterPro" id="IPR046347">
    <property type="entry name" value="bZIP_sf"/>
</dbReference>
<dbReference type="PROSITE" id="PS50217">
    <property type="entry name" value="BZIP"/>
    <property type="match status" value="1"/>
</dbReference>
<dbReference type="InterPro" id="IPR036640">
    <property type="entry name" value="ABC1_TM_sf"/>
</dbReference>
<dbReference type="EMBL" id="KZ451903">
    <property type="protein sequence ID" value="PKA64568.1"/>
    <property type="molecule type" value="Genomic_DNA"/>
</dbReference>
<dbReference type="InterPro" id="IPR008333">
    <property type="entry name" value="Cbr1-like_FAD-bd_dom"/>
</dbReference>
<dbReference type="InterPro" id="IPR004827">
    <property type="entry name" value="bZIP"/>
</dbReference>
<dbReference type="OrthoDB" id="6500128at2759"/>
<feature type="transmembrane region" description="Helical" evidence="31">
    <location>
        <begin position="1747"/>
        <end position="1767"/>
    </location>
</feature>
<keyword evidence="25 28" id="KW-0539">Nucleus</keyword>
<dbReference type="Gene3D" id="3.40.50.300">
    <property type="entry name" value="P-loop containing nucleotide triphosphate hydrolases"/>
    <property type="match status" value="2"/>
</dbReference>
<dbReference type="Pfam" id="PF00175">
    <property type="entry name" value="NAD_binding_1"/>
    <property type="match status" value="1"/>
</dbReference>
<dbReference type="InterPro" id="IPR027417">
    <property type="entry name" value="P-loop_NTPase"/>
</dbReference>
<dbReference type="STRING" id="1088818.A0A2I0B9T5"/>
<evidence type="ECO:0000259" key="32">
    <source>
        <dbReference type="PROSITE" id="PS50071"/>
    </source>
</evidence>
<keyword evidence="28" id="KW-0371">Homeobox</keyword>
<feature type="domain" description="ABC transporter" evidence="34">
    <location>
        <begin position="1842"/>
        <end position="2076"/>
    </location>
</feature>
<keyword evidence="10" id="KW-0285">Flavoprotein</keyword>
<dbReference type="PROSITE" id="PS00211">
    <property type="entry name" value="ABC_TRANSPORTER_1"/>
    <property type="match status" value="1"/>
</dbReference>
<keyword evidence="9" id="KW-0813">Transport</keyword>
<evidence type="ECO:0000256" key="30">
    <source>
        <dbReference type="SAM" id="MobiDB-lite"/>
    </source>
</evidence>
<dbReference type="InterPro" id="IPR009057">
    <property type="entry name" value="Homeodomain-like_sf"/>
</dbReference>
<feature type="transmembrane region" description="Helical" evidence="31">
    <location>
        <begin position="1149"/>
        <end position="1179"/>
    </location>
</feature>
<feature type="domain" description="ABC transporter" evidence="34">
    <location>
        <begin position="1249"/>
        <end position="1470"/>
    </location>
</feature>
<evidence type="ECO:0000256" key="4">
    <source>
        <dbReference type="ARBA" id="ARBA00004173"/>
    </source>
</evidence>
<dbReference type="CDD" id="cd18580">
    <property type="entry name" value="ABC_6TM_ABCC_D2"/>
    <property type="match status" value="1"/>
</dbReference>
<feature type="domain" description="ABC transmembrane type-1" evidence="35">
    <location>
        <begin position="1561"/>
        <end position="1805"/>
    </location>
</feature>
<feature type="transmembrane region" description="Helical" evidence="31">
    <location>
        <begin position="1044"/>
        <end position="1067"/>
    </location>
</feature>
<comment type="cofactor">
    <cofactor evidence="1">
        <name>FAD</name>
        <dbReference type="ChEBI" id="CHEBI:57692"/>
    </cofactor>
</comment>
<keyword evidence="18" id="KW-0805">Transcription regulation</keyword>
<evidence type="ECO:0000256" key="15">
    <source>
        <dbReference type="ARBA" id="ARBA00022843"/>
    </source>
</evidence>
<evidence type="ECO:0000256" key="14">
    <source>
        <dbReference type="ARBA" id="ARBA00022840"/>
    </source>
</evidence>
<dbReference type="FunFam" id="3.40.50.300:FF:000508">
    <property type="entry name" value="ABC transporter C family member 5"/>
    <property type="match status" value="1"/>
</dbReference>
<feature type="DNA-binding region" description="Homeobox" evidence="28">
    <location>
        <begin position="608"/>
        <end position="661"/>
    </location>
</feature>
<evidence type="ECO:0000313" key="37">
    <source>
        <dbReference type="EMBL" id="PKA64568.1"/>
    </source>
</evidence>
<dbReference type="SUPFAM" id="SSF52540">
    <property type="entry name" value="P-loop containing nucleoside triphosphate hydrolases"/>
    <property type="match status" value="2"/>
</dbReference>
<feature type="transmembrane region" description="Helical" evidence="31">
    <location>
        <begin position="1558"/>
        <end position="1580"/>
    </location>
</feature>
<dbReference type="Gene3D" id="3.40.50.80">
    <property type="entry name" value="Nucleotide-binding domain of ferredoxin-NADP reductase (FNR) module"/>
    <property type="match status" value="1"/>
</dbReference>
<evidence type="ECO:0000256" key="22">
    <source>
        <dbReference type="ARBA" id="ARBA00023136"/>
    </source>
</evidence>
<keyword evidence="23" id="KW-0010">Activator</keyword>
<feature type="region of interest" description="Disordered" evidence="30">
    <location>
        <begin position="672"/>
        <end position="698"/>
    </location>
</feature>
<evidence type="ECO:0000256" key="19">
    <source>
        <dbReference type="ARBA" id="ARBA00023027"/>
    </source>
</evidence>
<accession>A0A2I0B9T5</accession>
<feature type="domain" description="ABC transmembrane type-1" evidence="35">
    <location>
        <begin position="933"/>
        <end position="1213"/>
    </location>
</feature>
<evidence type="ECO:0000256" key="8">
    <source>
        <dbReference type="ARBA" id="ARBA00012011"/>
    </source>
</evidence>
<dbReference type="PROSITE" id="PS51384">
    <property type="entry name" value="FAD_FR"/>
    <property type="match status" value="1"/>
</dbReference>
<dbReference type="Pfam" id="PF00970">
    <property type="entry name" value="FAD_binding_6"/>
    <property type="match status" value="1"/>
</dbReference>
<dbReference type="SUPFAM" id="SSF52343">
    <property type="entry name" value="Ferredoxin reductase-like, C-terminal NADP-linked domain"/>
    <property type="match status" value="1"/>
</dbReference>
<evidence type="ECO:0000256" key="11">
    <source>
        <dbReference type="ARBA" id="ARBA00022692"/>
    </source>
</evidence>
<dbReference type="Pfam" id="PF00170">
    <property type="entry name" value="bZIP_1"/>
    <property type="match status" value="1"/>
</dbReference>
<keyword evidence="16 31" id="KW-1133">Transmembrane helix</keyword>
<sequence>MAALLRRISRATAPLGLGNAYKEQPKWDRGRRISLGTAAAVSSGAAFYFFCSPSTLAYLDPQPEETTEKVALNPEKWLEFKLQETAKVSHNTKLYRFTFDPAAKLGLDIASCIITRTCGFRTAIGEESEGRKKYVIRPYTPISDPDSKGYFDLLIKAYPEGKMSQHFASLKPGDVMEVKGPIEKLRYSPNMKKKIGMIAGGTGITPMLQVIKAIVKNPDDKTQVSLLYGNLSPDDILLKAELDRLAATYPNFKVFYTVDKPNKTWRGGSGIISEDMVVKALPGPEEDTLILVCGPPGMMNHISGDKAQDRSQGVLSGVLKELGYSEEKNFGLKSPFEAGGEFVESLAVMAFYTSNSSLVSVRDLSFRFVPLCPSSLFVEGAAKHPLAFFRCPTQCSSSAVVFYCQRKKVSSISLTQPCRSKKIAQNVKGEEDEIDEDAFEALFTQLEEDLKNDGNLSDGDEDDITEEDLDRLQQELDEALGNEESDDFLEDSPSKSENMDDHEDDEEEIQPKLKNWQLRRLAHALKIGRRKTSIKSLSAELGLNRAYVLELLREPPLKLLMMRATIANDVKETLEPVKQPIESPSNCDVRIAQTEPKAETPVHVMQTRWSMQKRLKKVHLATLEKVYARTKRPTNAMISSIVHVTNLPWKKVTKWFEDKRLEDGVFERLAESDEEMRRVPELGGEAAGPSNSDPADDGRAAAIWQLSPAQPANQRKRVRNPVEKEHKRLKRLLRNRVSAQQARERKKAYLNDLETKVKDLEVKNTELEERLSTLQNENHMLRQILKNTALGKKGLASSSSAADSSSSGLFVSYPANFLLLGYFLKMPVEVKDANHLQEPLLSSRDDSSPYSHAAFPSLLTFSWVNPLLSLGRQTRIDYEDIPPLAIEDSVHSSFSNFREKLQFDGSGGPGNRDVKCAFKLAKALIGSVRRDLLLSVVFAVLSTSASFVGPYLIDAFVQYLHTPHDHSANGYVIVSIFLFTKLVECLSQRHWFFRAQKFGTKAHATLVAKIYEKGLALSNISSQYTGCGEIVNLMSVDAERIGNFSWYLIDFCLIPFQVGLALVILYLKLGLASLVALAAIFLVMVTNIPFSTLEQNFQEKMMESKDRRMKATSEVLRNMRVLKFYSWEMGFLSRIIKLREDEMCWLRKFLYTEVIVTFVYWGAPIFVSLVTFSACVLMGTPLESGKVLSALATFAILKDPIYNLPDIISLFAQTLVSVGRISTFLSLEERQPNAVEKVNEGNSEFAVEIAIGNFSWDPSSGILTLKDVDLRVLHGMKVAVCGAVGSGKSSFLSCILGEIPKVSGTVRICGSTAYVAQSPWIQSGTIEDNILFGKEMDRELYEGVLDACALKKDLEILPFRDRTVIGERGIYLSGGQKQRIQIARALYQDCDVYLLDDPFSAVDAQTGNHLFKDCLLGHLASKTVIYVTHQVEFLPSSDLILVMKNGVIVQAGKYNDILIEGTELAKLVGAHKSALCSIDSSTKTLPVSASKDRCLYQTLGGSSNLASKSQWEEFQKDADLRDKNDSQARQLVEEEERHRGKVVTFYCNYLMALYKGAFVPFILLSQIIFQVLQIGSNYWMTMAASTTEDARSLVSGSLLILVYAALALGSCLFVFIRAALLALAGYKTAQLFFHKMHRCASTDQSAVDVTVPFQMGLLASAIIQLLGAIVVMSQVAWETYYIVTARELTRLVGVRNAPIIQQFAETISGLATIRCFDKQLYFMSTNLQLIDAYLKPKFYNAAAMEWLCFRLDLLSSIIFAFCLAFLISLPPGFINPGVAGLAVTYGLTLSSLIAWVVWNLCYLENEIISVERILQYTCIPAEAPLIVEENRPTISWPNHGEVIICNLLIRYASHLPVVLRDLTCTLYGGTRTGIVGRTGSGKSTFVQALFRIVEPAAGKIIIDDIDISTIGLLDLRTRLSIIPQEPTMFEGTVRSNLDPLGEYTDDQIWEALDKCQLGVEIRNKAEKLDSLVVENGENWSIGQRQLFCLGRVLLRKSRILVLDEATASVDPATDSLIQIALKEYFPYSTIITIAHRIATVLDSDMVLVFDNGRAVEHATPGNLLENNGSAFLRLVKEYTSRMII</sequence>
<organism evidence="37 38">
    <name type="scientific">Apostasia shenzhenica</name>
    <dbReference type="NCBI Taxonomy" id="1088818"/>
    <lineage>
        <taxon>Eukaryota</taxon>
        <taxon>Viridiplantae</taxon>
        <taxon>Streptophyta</taxon>
        <taxon>Embryophyta</taxon>
        <taxon>Tracheophyta</taxon>
        <taxon>Spermatophyta</taxon>
        <taxon>Magnoliopsida</taxon>
        <taxon>Liliopsida</taxon>
        <taxon>Asparagales</taxon>
        <taxon>Orchidaceae</taxon>
        <taxon>Apostasioideae</taxon>
        <taxon>Apostasia</taxon>
    </lineage>
</organism>
<dbReference type="InterPro" id="IPR039261">
    <property type="entry name" value="FNR_nucleotide-bd"/>
</dbReference>
<dbReference type="CDD" id="cd14704">
    <property type="entry name" value="bZIP_HY5-like"/>
    <property type="match status" value="1"/>
</dbReference>
<evidence type="ECO:0000256" key="28">
    <source>
        <dbReference type="PROSITE-ProRule" id="PRU00108"/>
    </source>
</evidence>
<evidence type="ECO:0000256" key="7">
    <source>
        <dbReference type="ARBA" id="ARBA00009726"/>
    </source>
</evidence>
<reference evidence="37 38" key="1">
    <citation type="journal article" date="2017" name="Nature">
        <title>The Apostasia genome and the evolution of orchids.</title>
        <authorList>
            <person name="Zhang G.Q."/>
            <person name="Liu K.W."/>
            <person name="Li Z."/>
            <person name="Lohaus R."/>
            <person name="Hsiao Y.Y."/>
            <person name="Niu S.C."/>
            <person name="Wang J.Y."/>
            <person name="Lin Y.C."/>
            <person name="Xu Q."/>
            <person name="Chen L.J."/>
            <person name="Yoshida K."/>
            <person name="Fujiwara S."/>
            <person name="Wang Z.W."/>
            <person name="Zhang Y.Q."/>
            <person name="Mitsuda N."/>
            <person name="Wang M."/>
            <person name="Liu G.H."/>
            <person name="Pecoraro L."/>
            <person name="Huang H.X."/>
            <person name="Xiao X.J."/>
            <person name="Lin M."/>
            <person name="Wu X.Y."/>
            <person name="Wu W.L."/>
            <person name="Chen Y.Y."/>
            <person name="Chang S.B."/>
            <person name="Sakamoto S."/>
            <person name="Ohme-Takagi M."/>
            <person name="Yagi M."/>
            <person name="Zeng S.J."/>
            <person name="Shen C.Y."/>
            <person name="Yeh C.M."/>
            <person name="Luo Y.B."/>
            <person name="Tsai W.C."/>
            <person name="Van de Peer Y."/>
            <person name="Liu Z.J."/>
        </authorList>
    </citation>
    <scope>NUCLEOTIDE SEQUENCE [LARGE SCALE GENOMIC DNA]</scope>
    <source>
        <strain evidence="38">cv. Shenzhen</strain>
        <tissue evidence="37">Stem</tissue>
    </source>
</reference>
<keyword evidence="22 31" id="KW-0472">Membrane</keyword>
<dbReference type="SMART" id="SM00382">
    <property type="entry name" value="AAA"/>
    <property type="match status" value="2"/>
</dbReference>
<evidence type="ECO:0000256" key="10">
    <source>
        <dbReference type="ARBA" id="ARBA00022630"/>
    </source>
</evidence>
<feature type="domain" description="Homeobox" evidence="32">
    <location>
        <begin position="606"/>
        <end position="660"/>
    </location>
</feature>
<evidence type="ECO:0000256" key="17">
    <source>
        <dbReference type="ARBA" id="ARBA00023002"/>
    </source>
</evidence>
<evidence type="ECO:0000256" key="1">
    <source>
        <dbReference type="ARBA" id="ARBA00001974"/>
    </source>
</evidence>
<name>A0A2I0B9T5_9ASPA</name>
<dbReference type="Pfam" id="PF00664">
    <property type="entry name" value="ABC_membrane"/>
    <property type="match status" value="2"/>
</dbReference>
<dbReference type="InterPro" id="IPR050173">
    <property type="entry name" value="ABC_transporter_C-like"/>
</dbReference>
<dbReference type="GO" id="GO:0005524">
    <property type="term" value="F:ATP binding"/>
    <property type="evidence" value="ECO:0007669"/>
    <property type="project" value="UniProtKB-KW"/>
</dbReference>
<dbReference type="GO" id="GO:0005634">
    <property type="term" value="C:nucleus"/>
    <property type="evidence" value="ECO:0007669"/>
    <property type="project" value="UniProtKB-SubCell"/>
</dbReference>
<keyword evidence="12" id="KW-0547">Nucleotide-binding</keyword>
<feature type="transmembrane region" description="Helical" evidence="31">
    <location>
        <begin position="968"/>
        <end position="987"/>
    </location>
</feature>
<dbReference type="InterPro" id="IPR003439">
    <property type="entry name" value="ABC_transporter-like_ATP-bd"/>
</dbReference>
<dbReference type="Gene3D" id="2.40.30.10">
    <property type="entry name" value="Translation factors"/>
    <property type="match status" value="1"/>
</dbReference>
<dbReference type="Gene3D" id="1.20.5.490">
    <property type="entry name" value="Single helix bin"/>
    <property type="match status" value="1"/>
</dbReference>
<dbReference type="SUPFAM" id="SSF63380">
    <property type="entry name" value="Riboflavin synthase domain-like"/>
    <property type="match status" value="1"/>
</dbReference>
<dbReference type="PANTHER" id="PTHR24223">
    <property type="entry name" value="ATP-BINDING CASSETTE SUB-FAMILY C"/>
    <property type="match status" value="1"/>
</dbReference>